<dbReference type="CDD" id="cd02440">
    <property type="entry name" value="AdoMet_MTases"/>
    <property type="match status" value="1"/>
</dbReference>
<dbReference type="PANTHER" id="PTHR42873">
    <property type="entry name" value="RIBOSOMAL RNA LARGE SUBUNIT METHYLTRANSFERASE"/>
    <property type="match status" value="1"/>
</dbReference>
<feature type="domain" description="RlmI-like PUA" evidence="7">
    <location>
        <begin position="6"/>
        <end position="68"/>
    </location>
</feature>
<dbReference type="SUPFAM" id="SSF88697">
    <property type="entry name" value="PUA domain-like"/>
    <property type="match status" value="1"/>
</dbReference>
<keyword evidence="2" id="KW-0963">Cytoplasm</keyword>
<dbReference type="CDD" id="cd21153">
    <property type="entry name" value="PUA_RlmI"/>
    <property type="match status" value="1"/>
</dbReference>
<dbReference type="GO" id="GO:0008168">
    <property type="term" value="F:methyltransferase activity"/>
    <property type="evidence" value="ECO:0007669"/>
    <property type="project" value="UniProtKB-KW"/>
</dbReference>
<keyword evidence="4 8" id="KW-0808">Transferase</keyword>
<reference evidence="9" key="2">
    <citation type="journal article" date="2016" name="Genome Announc.">
        <title>Draft Genome Sequences of Two Novel Amoeba-Resistant Intranuclear Bacteria, 'Candidatus Berkiella cookevillensis' and 'Candidatus Berkiella aquae'.</title>
        <authorList>
            <person name="Mehari Y.T."/>
            <person name="Arivett B.A."/>
            <person name="Farone A.L."/>
            <person name="Gunderson J.H."/>
            <person name="Farone M.B."/>
        </authorList>
    </citation>
    <scope>NUCLEOTIDE SEQUENCE</scope>
    <source>
        <strain evidence="9">HT99</strain>
    </source>
</reference>
<dbReference type="GO" id="GO:0032259">
    <property type="term" value="P:methylation"/>
    <property type="evidence" value="ECO:0007669"/>
    <property type="project" value="UniProtKB-KW"/>
</dbReference>
<evidence type="ECO:0000259" key="7">
    <source>
        <dbReference type="Pfam" id="PF17785"/>
    </source>
</evidence>
<dbReference type="Proteomes" id="UP000051497">
    <property type="component" value="Unassembled WGS sequence"/>
</dbReference>
<dbReference type="OrthoDB" id="9805492at2"/>
<dbReference type="RefSeq" id="WP_075066547.1">
    <property type="nucleotide sequence ID" value="NZ_LKAJ02000001.1"/>
</dbReference>
<dbReference type="EC" id="2.1.1.191" evidence="8"/>
<dbReference type="SUPFAM" id="SSF53335">
    <property type="entry name" value="S-adenosyl-L-methionine-dependent methyltransferases"/>
    <property type="match status" value="1"/>
</dbReference>
<evidence type="ECO:0000256" key="3">
    <source>
        <dbReference type="ARBA" id="ARBA00022603"/>
    </source>
</evidence>
<dbReference type="InterPro" id="IPR029063">
    <property type="entry name" value="SAM-dependent_MTases_sf"/>
</dbReference>
<evidence type="ECO:0000313" key="10">
    <source>
        <dbReference type="Proteomes" id="UP000051497"/>
    </source>
</evidence>
<comment type="subcellular location">
    <subcellularLocation>
        <location evidence="1">Cytoplasm</location>
    </subcellularLocation>
</comment>
<dbReference type="GO" id="GO:0003723">
    <property type="term" value="F:RNA binding"/>
    <property type="evidence" value="ECO:0007669"/>
    <property type="project" value="InterPro"/>
</dbReference>
<evidence type="ECO:0000256" key="4">
    <source>
        <dbReference type="ARBA" id="ARBA00022679"/>
    </source>
</evidence>
<dbReference type="EMBL" id="LKAJ01000007">
    <property type="protein sequence ID" value="KRG21005.1"/>
    <property type="molecule type" value="Genomic_DNA"/>
</dbReference>
<dbReference type="Pfam" id="PF03602">
    <property type="entry name" value="Cons_hypoth95"/>
    <property type="match status" value="1"/>
</dbReference>
<evidence type="ECO:0000256" key="6">
    <source>
        <dbReference type="ARBA" id="ARBA00038091"/>
    </source>
</evidence>
<comment type="similarity">
    <text evidence="6">Belongs to the methyltransferase superfamily. RlmI family.</text>
</comment>
<dbReference type="InterPro" id="IPR041532">
    <property type="entry name" value="RlmI-like_PUA"/>
</dbReference>
<protein>
    <submittedName>
        <fullName evidence="9">Class I SAM-dependent rRNA methyltransferase</fullName>
    </submittedName>
    <submittedName>
        <fullName evidence="8">Ribosomal RNA large subunit methyltransferase I</fullName>
        <ecNumber evidence="8">2.1.1.191</ecNumber>
    </submittedName>
</protein>
<dbReference type="EMBL" id="LKAJ02000001">
    <property type="protein sequence ID" value="MCS5710041.1"/>
    <property type="molecule type" value="Genomic_DNA"/>
</dbReference>
<dbReference type="Gene3D" id="3.40.50.150">
    <property type="entry name" value="Vaccinia Virus protein VP39"/>
    <property type="match status" value="1"/>
</dbReference>
<dbReference type="PATRIC" id="fig|1590043.3.peg.1963"/>
<organism evidence="8">
    <name type="scientific">Candidatus Berkiella aquae</name>
    <dbReference type="NCBI Taxonomy" id="295108"/>
    <lineage>
        <taxon>Bacteria</taxon>
        <taxon>Pseudomonadati</taxon>
        <taxon>Pseudomonadota</taxon>
        <taxon>Gammaproteobacteria</taxon>
        <taxon>Candidatus Berkiellales</taxon>
        <taxon>Candidatus Berkiellaceae</taxon>
        <taxon>Candidatus Berkiella</taxon>
    </lineage>
</organism>
<name>A0A0Q9YJZ8_9GAMM</name>
<accession>A0A0Q9YJZ8</accession>
<dbReference type="CDD" id="cd11572">
    <property type="entry name" value="RlmI_M_like"/>
    <property type="match status" value="1"/>
</dbReference>
<evidence type="ECO:0000313" key="9">
    <source>
        <dbReference type="EMBL" id="MCS5710041.1"/>
    </source>
</evidence>
<dbReference type="GO" id="GO:0005737">
    <property type="term" value="C:cytoplasm"/>
    <property type="evidence" value="ECO:0007669"/>
    <property type="project" value="UniProtKB-SubCell"/>
</dbReference>
<reference evidence="8" key="1">
    <citation type="submission" date="2015-09" db="EMBL/GenBank/DDBJ databases">
        <title>Draft Genome Sequences of Two Novel Amoeba-resistant Intranuclear Bacteria, Candidatus Berkiella cookevillensis and Candidatus Berkiella aquae.</title>
        <authorList>
            <person name="Mehari Y.T."/>
            <person name="Arivett B.A."/>
            <person name="Farone A.L."/>
            <person name="Gunderson J.H."/>
            <person name="Farone M.B."/>
        </authorList>
    </citation>
    <scope>NUCLEOTIDE SEQUENCE [LARGE SCALE GENOMIC DNA]</scope>
    <source>
        <strain evidence="8">HT99</strain>
    </source>
</reference>
<dbReference type="STRING" id="295108.HT99x_01925"/>
<dbReference type="InterPro" id="IPR036974">
    <property type="entry name" value="PUA_sf"/>
</dbReference>
<gene>
    <name evidence="8" type="primary">rlmI</name>
    <name evidence="9" type="ORF">HT99x_001225</name>
    <name evidence="8" type="ORF">HT99x_01925</name>
</gene>
<evidence type="ECO:0000313" key="8">
    <source>
        <dbReference type="EMBL" id="KRG21005.1"/>
    </source>
</evidence>
<evidence type="ECO:0000256" key="1">
    <source>
        <dbReference type="ARBA" id="ARBA00004496"/>
    </source>
</evidence>
<comment type="caution">
    <text evidence="8">The sequence shown here is derived from an EMBL/GenBank/DDBJ whole genome shotgun (WGS) entry which is preliminary data.</text>
</comment>
<evidence type="ECO:0000256" key="5">
    <source>
        <dbReference type="ARBA" id="ARBA00022691"/>
    </source>
</evidence>
<keyword evidence="3 8" id="KW-0489">Methyltransferase</keyword>
<dbReference type="InterPro" id="IPR015947">
    <property type="entry name" value="PUA-like_sf"/>
</dbReference>
<dbReference type="Gene3D" id="2.30.130.10">
    <property type="entry name" value="PUA domain"/>
    <property type="match status" value="1"/>
</dbReference>
<keyword evidence="10" id="KW-1185">Reference proteome</keyword>
<dbReference type="AlphaFoldDB" id="A0A0Q9YJZ8"/>
<dbReference type="Pfam" id="PF17785">
    <property type="entry name" value="PUA_3"/>
    <property type="match status" value="1"/>
</dbReference>
<proteinExistence type="inferred from homology"/>
<reference evidence="9" key="3">
    <citation type="submission" date="2021-06" db="EMBL/GenBank/DDBJ databases">
        <title>Genomic Description and Analysis of Intracellular Bacteria, Candidatus Berkiella cookevillensis and Candidatus Berkiella aquae.</title>
        <authorList>
            <person name="Kidane D.T."/>
            <person name="Mehari Y.T."/>
            <person name="Rice F.C."/>
            <person name="Arivett B.A."/>
            <person name="Farone A.L."/>
            <person name="Berk S.G."/>
            <person name="Farone M.B."/>
        </authorList>
    </citation>
    <scope>NUCLEOTIDE SEQUENCE</scope>
    <source>
        <strain evidence="9">HT99</strain>
    </source>
</reference>
<dbReference type="PANTHER" id="PTHR42873:SF1">
    <property type="entry name" value="S-ADENOSYLMETHIONINE-DEPENDENT METHYLTRANSFERASE DOMAIN-CONTAINING PROTEIN"/>
    <property type="match status" value="1"/>
</dbReference>
<evidence type="ECO:0000256" key="2">
    <source>
        <dbReference type="ARBA" id="ARBA00022490"/>
    </source>
</evidence>
<dbReference type="Gene3D" id="3.30.750.80">
    <property type="entry name" value="RNA methyltransferase domain (HRMD) like"/>
    <property type="match status" value="1"/>
</dbReference>
<dbReference type="GO" id="GO:0006364">
    <property type="term" value="P:rRNA processing"/>
    <property type="evidence" value="ECO:0007669"/>
    <property type="project" value="UniProtKB-KW"/>
</dbReference>
<sequence>MLTLAVKSSWVERLKKGYPWVYTQALQTRRLPAAESGELVLLTDPNQEPFAKAYYNPHSKLACRILTRDLSQKIDEAFFIKQFTSSLARREKLFSIPYYRLVHAEGDNLPGLVIDRFNDILVCQTGTAGMEKLKPIWLSALQITLKPQSIIFRDNVKNRQNENLSSQITTLGTPLANDELIRVNEHDLTFFADPIHGQKTGWFYDQRANRFWLRDRTKGKSVLDLYTYSGGFGISAAKGQAKHVTFVDSSERALTLAKKALSHNGLSTPAEFIQEDVFSLLPSLIEQQKTFDVVLVDPPAFIKQAHQKAVGLKGYQKLAKLAVQVVAPSGIMMIATCSHHASTNEFRDAILQGIAKAGRPAQLIRKAGADRDHPINPFLPENHYLKSLTFKLD</sequence>
<keyword evidence="5" id="KW-0949">S-adenosyl-L-methionine</keyword>